<accession>I2N2D7</accession>
<sequence length="142" mass="15748">MTSDEVLTGTSRVTVFALFGVVFGYATHHLDARRIGEVAVIGPLTSGVDWKHLWQMARDCGRPTAGDAELAQWVLTQATRAFVCGSDRIAQFDANGWRLEPGGMRVRFESTYANRDQLWLGNLTVDGLAEDQVSWRPTIYTA</sequence>
<dbReference type="EMBL" id="CP029159">
    <property type="protein sequence ID" value="QKM68643.1"/>
    <property type="molecule type" value="Genomic_DNA"/>
</dbReference>
<protein>
    <submittedName>
        <fullName evidence="1">Uncharacterized protein</fullName>
    </submittedName>
</protein>
<evidence type="ECO:0000313" key="1">
    <source>
        <dbReference type="EMBL" id="QKM68643.1"/>
    </source>
</evidence>
<dbReference type="Proteomes" id="UP000005940">
    <property type="component" value="Chromosome"/>
</dbReference>
<dbReference type="AlphaFoldDB" id="I2N2D7"/>
<name>I2N2D7_STRT9</name>
<gene>
    <name evidence="1" type="ORF">STSU_017145</name>
</gene>
<dbReference type="RefSeq" id="WP_006347947.1">
    <property type="nucleotide sequence ID" value="NZ_CP029159.1"/>
</dbReference>
<evidence type="ECO:0000313" key="2">
    <source>
        <dbReference type="Proteomes" id="UP000005940"/>
    </source>
</evidence>
<keyword evidence="2" id="KW-1185">Reference proteome</keyword>
<reference evidence="1 2" key="1">
    <citation type="journal article" date="2012" name="J. Bacteriol.">
        <title>Draft genome of Streptomyces tsukubaensis NRRL 18488, the producer of the clinically important immunosuppressant tacrolimus (FK506).</title>
        <authorList>
            <person name="Barreiro C."/>
            <person name="Prieto C."/>
            <person name="Sola-Landa A."/>
            <person name="Solera E."/>
            <person name="Martinez-Castro M."/>
            <person name="Perez-Redondo R."/>
            <person name="Garcia-Estrada C."/>
            <person name="Aparicio J.F."/>
            <person name="Fernandez-Martinez L.T."/>
            <person name="Santos-Aberturas J."/>
            <person name="Salehi-Najafabadi Z."/>
            <person name="Rodriguez-Garcia A."/>
            <person name="Tauch A."/>
            <person name="Martin J.F."/>
        </authorList>
    </citation>
    <scope>NUCLEOTIDE SEQUENCE [LARGE SCALE GENOMIC DNA]</scope>
    <source>
        <strain evidence="2">DSM 42081 / NBRC 108919 / NRRL 18488 / 9993</strain>
    </source>
</reference>
<organism evidence="1 2">
    <name type="scientific">Streptomyces tsukubensis (strain DSM 42081 / NBRC 108919 / NRRL 18488 / 9993)</name>
    <dbReference type="NCBI Taxonomy" id="1114943"/>
    <lineage>
        <taxon>Bacteria</taxon>
        <taxon>Bacillati</taxon>
        <taxon>Actinomycetota</taxon>
        <taxon>Actinomycetes</taxon>
        <taxon>Kitasatosporales</taxon>
        <taxon>Streptomycetaceae</taxon>
        <taxon>Streptomyces</taxon>
    </lineage>
</organism>
<proteinExistence type="predicted"/>